<dbReference type="OrthoDB" id="5188560at2"/>
<gene>
    <name evidence="2" type="ORF">ET996_07590</name>
</gene>
<keyword evidence="1" id="KW-0472">Membrane</keyword>
<dbReference type="Proteomes" id="UP000291933">
    <property type="component" value="Unassembled WGS sequence"/>
</dbReference>
<keyword evidence="1" id="KW-0812">Transmembrane</keyword>
<dbReference type="EMBL" id="SDMR01000007">
    <property type="protein sequence ID" value="TBT95112.1"/>
    <property type="molecule type" value="Genomic_DNA"/>
</dbReference>
<reference evidence="2 3" key="1">
    <citation type="submission" date="2019-01" db="EMBL/GenBank/DDBJ databases">
        <title>Lactibacter flavus gen. nov., sp. nov., a novel bacterium of the family Propionibacteriaceae isolated from raw milk and dairy products.</title>
        <authorList>
            <person name="Huptas C."/>
            <person name="Wenning M."/>
            <person name="Breitenwieser F."/>
            <person name="Doll E."/>
            <person name="Von Neubeck M."/>
            <person name="Busse H.-J."/>
            <person name="Scherer S."/>
        </authorList>
    </citation>
    <scope>NUCLEOTIDE SEQUENCE [LARGE SCALE GENOMIC DNA]</scope>
    <source>
        <strain evidence="2 3">DSM 22130</strain>
    </source>
</reference>
<keyword evidence="3" id="KW-1185">Reference proteome</keyword>
<dbReference type="AlphaFoldDB" id="A0A4Q9KKT4"/>
<evidence type="ECO:0000313" key="3">
    <source>
        <dbReference type="Proteomes" id="UP000291933"/>
    </source>
</evidence>
<feature type="transmembrane region" description="Helical" evidence="1">
    <location>
        <begin position="18"/>
        <end position="41"/>
    </location>
</feature>
<organism evidence="2 3">
    <name type="scientific">Propioniciclava tarda</name>
    <dbReference type="NCBI Taxonomy" id="433330"/>
    <lineage>
        <taxon>Bacteria</taxon>
        <taxon>Bacillati</taxon>
        <taxon>Actinomycetota</taxon>
        <taxon>Actinomycetes</taxon>
        <taxon>Propionibacteriales</taxon>
        <taxon>Propionibacteriaceae</taxon>
        <taxon>Propioniciclava</taxon>
    </lineage>
</organism>
<comment type="caution">
    <text evidence="2">The sequence shown here is derived from an EMBL/GenBank/DDBJ whole genome shotgun (WGS) entry which is preliminary data.</text>
</comment>
<protein>
    <submittedName>
        <fullName evidence="2">Uncharacterized protein</fullName>
    </submittedName>
</protein>
<evidence type="ECO:0000256" key="1">
    <source>
        <dbReference type="SAM" id="Phobius"/>
    </source>
</evidence>
<dbReference type="RefSeq" id="WP_131171950.1">
    <property type="nucleotide sequence ID" value="NZ_FXTL01000006.1"/>
</dbReference>
<proteinExistence type="predicted"/>
<evidence type="ECO:0000313" key="2">
    <source>
        <dbReference type="EMBL" id="TBT95112.1"/>
    </source>
</evidence>
<accession>A0A4Q9KKT4</accession>
<keyword evidence="1" id="KW-1133">Transmembrane helix</keyword>
<sequence length="266" mass="27347">MSHVLDSSTTAPLTRRHLIVWLGGVVAGSVVLSVGLGYALVTAFSDAAPAPVAGPALPGVELVRDRIAAAPMLAVADSAGRTPNRAFELPAPVALPVGTRTGAVGVRTGFDRTPLGAVAQLAAIDTHVLSDMSLPGAVETYNAWALPGGVGAGGWSQTANVKSFLTSARQQGEVKDATTFVSVAPAAYQVKGVDGDAWVVACVLFDITARITDVARMGYGTCERMQWTPDGWRIAPGTPPAPAPSTWPGSELSVKAGWLPLTRPTS</sequence>
<name>A0A4Q9KKT4_PROTD</name>